<dbReference type="InterPro" id="IPR027268">
    <property type="entry name" value="Peptidase_M4/M1_CTD_sf"/>
</dbReference>
<dbReference type="SUPFAM" id="SSF55486">
    <property type="entry name" value="Metalloproteases ('zincins'), catalytic domain"/>
    <property type="match status" value="1"/>
</dbReference>
<dbReference type="Pfam" id="PF01433">
    <property type="entry name" value="Peptidase_M1"/>
    <property type="match status" value="1"/>
</dbReference>
<feature type="domain" description="ERAP1-like C-terminal" evidence="22">
    <location>
        <begin position="583"/>
        <end position="851"/>
    </location>
</feature>
<keyword evidence="8 18" id="KW-0479">Metal-binding</keyword>
<dbReference type="GO" id="GO:0098552">
    <property type="term" value="C:side of membrane"/>
    <property type="evidence" value="ECO:0007669"/>
    <property type="project" value="UniProtKB-KW"/>
</dbReference>
<evidence type="ECO:0000256" key="19">
    <source>
        <dbReference type="PIRSR" id="PIRSR634016-4"/>
    </source>
</evidence>
<dbReference type="PANTHER" id="PTHR11533">
    <property type="entry name" value="PROTEASE M1 ZINC METALLOPROTEASE"/>
    <property type="match status" value="1"/>
</dbReference>
<dbReference type="FunFam" id="1.10.390.10:FF:000013">
    <property type="entry name" value="Aminopeptidase N"/>
    <property type="match status" value="1"/>
</dbReference>
<feature type="binding site" evidence="18">
    <location>
        <position position="353"/>
    </location>
    <ligand>
        <name>Zn(2+)</name>
        <dbReference type="ChEBI" id="CHEBI:29105"/>
        <note>catalytic</note>
    </ligand>
</feature>
<proteinExistence type="inferred from homology"/>
<evidence type="ECO:0000256" key="1">
    <source>
        <dbReference type="ARBA" id="ARBA00004606"/>
    </source>
</evidence>
<organism evidence="24 25">
    <name type="scientific">Aedes aegypti</name>
    <name type="common">Yellowfever mosquito</name>
    <name type="synonym">Culex aegypti</name>
    <dbReference type="NCBI Taxonomy" id="7159"/>
    <lineage>
        <taxon>Eukaryota</taxon>
        <taxon>Metazoa</taxon>
        <taxon>Ecdysozoa</taxon>
        <taxon>Arthropoda</taxon>
        <taxon>Hexapoda</taxon>
        <taxon>Insecta</taxon>
        <taxon>Pterygota</taxon>
        <taxon>Neoptera</taxon>
        <taxon>Endopterygota</taxon>
        <taxon>Diptera</taxon>
        <taxon>Nematocera</taxon>
        <taxon>Culicoidea</taxon>
        <taxon>Culicidae</taxon>
        <taxon>Culicinae</taxon>
        <taxon>Aedini</taxon>
        <taxon>Aedes</taxon>
        <taxon>Stegomyia</taxon>
    </lineage>
</organism>
<dbReference type="FunFam" id="2.60.40.1730:FF:000012">
    <property type="entry name" value="Aminopeptidase N"/>
    <property type="match status" value="1"/>
</dbReference>
<feature type="domain" description="Peptidase M1 membrane alanine aminopeptidase" evidence="21">
    <location>
        <begin position="283"/>
        <end position="504"/>
    </location>
</feature>
<evidence type="ECO:0000256" key="6">
    <source>
        <dbReference type="ARBA" id="ARBA00022670"/>
    </source>
</evidence>
<dbReference type="GO" id="GO:0005737">
    <property type="term" value="C:cytoplasm"/>
    <property type="evidence" value="ECO:0007669"/>
    <property type="project" value="TreeGrafter"/>
</dbReference>
<evidence type="ECO:0000256" key="9">
    <source>
        <dbReference type="ARBA" id="ARBA00022801"/>
    </source>
</evidence>
<evidence type="ECO:0000259" key="21">
    <source>
        <dbReference type="Pfam" id="PF01433"/>
    </source>
</evidence>
<sequence length="900" mass="102193">MEARLVIWLISALVVFSNGQRFKSDRHNLPLNDLILLSDRAFEERSFTSFRLPNTSVPTQYMLELDTNVHLNQFTYSGKVQIQLTTLQATNQIVLHSSGSTINKLQLYNANQLPLALNEYIVDEERQFLIINVKETLPANANYRLLIEFTNQLRNDLTGFYQSSYQAEDGTTKYIAVTQFEASFARSAFPCYDEPWIRATFEISISCGLSYKATSNMPFAAIAIQPDQKKLTRFRVTPRMPTYLVAFMVTDFVSKRVILKEPTSLTMEIFARSSAIDELDLGLQKGVDAIRAIERYFDITYDLPKLDQAAIPSFMFGAMENWGLVKYAERYLLYNDNTSSNWDKEAIVATITHELVHQFFGNLVTPKWWTDIFLNEGFATLYEYQISAEIEPSIRYEELIAVEAVQTALYVDSRPSTRPLSHYVETDLMSVFDIIAYQKGGSVLRMMKHALGESTFQNGLRRYLRDNQHSAVDPNDLFESLQSAAKEDAAIPQTTTVGAIMSPWVYESGYPLVTVSWTPTSGEVVFRQQHFSDGTPDSRTWWVPISFRLSSQPVSDETETRVWIPQGTLQVAVSLDIPSDEYLLVNPHQTGYYRVNYDGELWGKLIDKLMADHDAIPAVSRSQLIDDSLKLAMGGQVEVEVTFELLKYLKNEEDYIPWYTALASDNLQFINKALLVDEVAYGALKAFVGSLMEHLIITLGFEERSSEPHEHQQFRAMAIEWGCRMGYDRCRTGAHQLMMEDLEGSQLLPSYIKQSIYCGGLMDATQEEFVAVFNAYQRSTDLSERAMYISALGCSENKQFLIDFLVIVLGAGQEISLRSGEALQIVRSVYSRTNIGHEAFQAWLEQFNDLILSSSIGRQADFHAILADVENRKANFGNFAQLITLLKAWKDQTEGGVISK</sequence>
<dbReference type="GO" id="GO:0043171">
    <property type="term" value="P:peptide catabolic process"/>
    <property type="evidence" value="ECO:0007669"/>
    <property type="project" value="TreeGrafter"/>
</dbReference>
<gene>
    <name evidence="24" type="primary">5576798</name>
</gene>
<evidence type="ECO:0000256" key="15">
    <source>
        <dbReference type="ARBA" id="ARBA00023180"/>
    </source>
</evidence>
<evidence type="ECO:0000313" key="24">
    <source>
        <dbReference type="EnsemblMetazoa" id="AAEL012774-PA"/>
    </source>
</evidence>
<dbReference type="CDD" id="cd09601">
    <property type="entry name" value="M1_APN-Q_like"/>
    <property type="match status" value="1"/>
</dbReference>
<evidence type="ECO:0000313" key="25">
    <source>
        <dbReference type="Proteomes" id="UP000008820"/>
    </source>
</evidence>
<comment type="subcellular location">
    <subcellularLocation>
        <location evidence="2">Cell membrane</location>
        <topology evidence="2">Lipid-anchor</topology>
        <topology evidence="2">GPI-anchor</topology>
    </subcellularLocation>
    <subcellularLocation>
        <location evidence="1">Membrane</location>
        <topology evidence="1">Single-pass type II membrane protein</topology>
    </subcellularLocation>
</comment>
<dbReference type="InterPro" id="IPR050344">
    <property type="entry name" value="Peptidase_M1_aminopeptidases"/>
</dbReference>
<dbReference type="InterPro" id="IPR024571">
    <property type="entry name" value="ERAP1-like_C_dom"/>
</dbReference>
<dbReference type="GO" id="GO:0006508">
    <property type="term" value="P:proteolysis"/>
    <property type="evidence" value="ECO:0007669"/>
    <property type="project" value="UniProtKB-KW"/>
</dbReference>
<reference evidence="24" key="2">
    <citation type="submission" date="2020-05" db="UniProtKB">
        <authorList>
            <consortium name="EnsemblMetazoa"/>
        </authorList>
    </citation>
    <scope>IDENTIFICATION</scope>
    <source>
        <strain evidence="24">LVP_AGWG</strain>
    </source>
</reference>
<feature type="binding site" evidence="18">
    <location>
        <position position="376"/>
    </location>
    <ligand>
        <name>Zn(2+)</name>
        <dbReference type="ChEBI" id="CHEBI:29105"/>
        <note>catalytic</note>
    </ligand>
</feature>
<evidence type="ECO:0000256" key="13">
    <source>
        <dbReference type="ARBA" id="ARBA00023049"/>
    </source>
</evidence>
<feature type="domain" description="Aminopeptidase N-like N-terminal" evidence="23">
    <location>
        <begin position="57"/>
        <end position="244"/>
    </location>
</feature>
<dbReference type="SMR" id="A0A1S4FXK1"/>
<feature type="binding site" evidence="18">
    <location>
        <position position="357"/>
    </location>
    <ligand>
        <name>Zn(2+)</name>
        <dbReference type="ChEBI" id="CHEBI:29105"/>
        <note>catalytic</note>
    </ligand>
</feature>
<dbReference type="GO" id="GO:0008270">
    <property type="term" value="F:zinc ion binding"/>
    <property type="evidence" value="ECO:0007669"/>
    <property type="project" value="UniProtKB-UniRule"/>
</dbReference>
<evidence type="ECO:0000256" key="12">
    <source>
        <dbReference type="ARBA" id="ARBA00022989"/>
    </source>
</evidence>
<keyword evidence="25" id="KW-1185">Reference proteome</keyword>
<evidence type="ECO:0000256" key="10">
    <source>
        <dbReference type="ARBA" id="ARBA00022833"/>
    </source>
</evidence>
<dbReference type="EC" id="3.4.11.-" evidence="20"/>
<dbReference type="GO" id="GO:0042277">
    <property type="term" value="F:peptide binding"/>
    <property type="evidence" value="ECO:0007669"/>
    <property type="project" value="TreeGrafter"/>
</dbReference>
<keyword evidence="15" id="KW-0325">Glycoprotein</keyword>
<evidence type="ECO:0000256" key="8">
    <source>
        <dbReference type="ARBA" id="ARBA00022723"/>
    </source>
</evidence>
<keyword evidence="14" id="KW-0472">Membrane</keyword>
<dbReference type="InterPro" id="IPR001930">
    <property type="entry name" value="Peptidase_M1"/>
</dbReference>
<dbReference type="SUPFAM" id="SSF63737">
    <property type="entry name" value="Leukotriene A4 hydrolase N-terminal domain"/>
    <property type="match status" value="1"/>
</dbReference>
<dbReference type="InterPro" id="IPR045357">
    <property type="entry name" value="Aminopeptidase_N-like_N"/>
</dbReference>
<dbReference type="EnsemblMetazoa" id="AAEL012774-RA">
    <property type="protein sequence ID" value="AAEL012774-PA"/>
    <property type="gene ID" value="AAEL012774"/>
</dbReference>
<keyword evidence="10 18" id="KW-0862">Zinc</keyword>
<evidence type="ECO:0000256" key="7">
    <source>
        <dbReference type="ARBA" id="ARBA00022692"/>
    </source>
</evidence>
<evidence type="ECO:0000259" key="22">
    <source>
        <dbReference type="Pfam" id="PF11838"/>
    </source>
</evidence>
<protein>
    <recommendedName>
        <fullName evidence="20">Aminopeptidase</fullName>
        <ecNumber evidence="20">3.4.11.-</ecNumber>
    </recommendedName>
</protein>
<keyword evidence="5" id="KW-0336">GPI-anchor</keyword>
<evidence type="ECO:0000256" key="14">
    <source>
        <dbReference type="ARBA" id="ARBA00023136"/>
    </source>
</evidence>
<evidence type="ECO:0000256" key="17">
    <source>
        <dbReference type="PIRSR" id="PIRSR634016-1"/>
    </source>
</evidence>
<accession>A0A1S4FXK1</accession>
<dbReference type="Proteomes" id="UP000008820">
    <property type="component" value="Chromosome 1"/>
</dbReference>
<dbReference type="OrthoDB" id="6750768at2759"/>
<evidence type="ECO:0000256" key="18">
    <source>
        <dbReference type="PIRSR" id="PIRSR634016-3"/>
    </source>
</evidence>
<evidence type="ECO:0000256" key="4">
    <source>
        <dbReference type="ARBA" id="ARBA00022438"/>
    </source>
</evidence>
<dbReference type="GO" id="GO:0005615">
    <property type="term" value="C:extracellular space"/>
    <property type="evidence" value="ECO:0007669"/>
    <property type="project" value="TreeGrafter"/>
</dbReference>
<reference evidence="24 25" key="1">
    <citation type="submission" date="2017-06" db="EMBL/GenBank/DDBJ databases">
        <title>Aedes aegypti genome working group (AGWG) sequencing and assembly.</title>
        <authorList>
            <consortium name="Aedes aegypti Genome Working Group (AGWG)"/>
            <person name="Matthews B.J."/>
        </authorList>
    </citation>
    <scope>NUCLEOTIDE SEQUENCE [LARGE SCALE GENOMIC DNA]</scope>
    <source>
        <strain evidence="24 25">LVP_AGWG</strain>
    </source>
</reference>
<dbReference type="PANTHER" id="PTHR11533:SF301">
    <property type="entry name" value="AMINOPEPTIDASE"/>
    <property type="match status" value="1"/>
</dbReference>
<name>A0A1S4FXK1_AEDAE</name>
<keyword evidence="13 20" id="KW-0482">Metalloprotease</keyword>
<dbReference type="Gene3D" id="1.10.390.10">
    <property type="entry name" value="Neutral Protease Domain 2"/>
    <property type="match status" value="1"/>
</dbReference>
<comment type="similarity">
    <text evidence="3 20">Belongs to the peptidase M1 family.</text>
</comment>
<dbReference type="GO" id="GO:0070006">
    <property type="term" value="F:metalloaminopeptidase activity"/>
    <property type="evidence" value="ECO:0007669"/>
    <property type="project" value="TreeGrafter"/>
</dbReference>
<evidence type="ECO:0000256" key="16">
    <source>
        <dbReference type="ARBA" id="ARBA00023288"/>
    </source>
</evidence>
<feature type="site" description="Transition state stabilizer" evidence="19">
    <location>
        <position position="437"/>
    </location>
</feature>
<dbReference type="AlphaFoldDB" id="A0A1S4FXK1"/>
<dbReference type="InParanoid" id="A0A1S4FXK1"/>
<dbReference type="PRINTS" id="PR00756">
    <property type="entry name" value="ALADIPTASE"/>
</dbReference>
<keyword evidence="7" id="KW-0812">Transmembrane</keyword>
<dbReference type="Gene3D" id="2.60.40.1730">
    <property type="entry name" value="tricorn interacting facor f3 domain"/>
    <property type="match status" value="1"/>
</dbReference>
<keyword evidence="9 20" id="KW-0378">Hydrolase</keyword>
<evidence type="ECO:0000256" key="2">
    <source>
        <dbReference type="ARBA" id="ARBA00004609"/>
    </source>
</evidence>
<keyword evidence="4 20" id="KW-0031">Aminopeptidase</keyword>
<keyword evidence="12" id="KW-1133">Transmembrane helix</keyword>
<feature type="active site" description="Proton acceptor" evidence="17">
    <location>
        <position position="354"/>
    </location>
</feature>
<keyword evidence="16" id="KW-0449">Lipoprotein</keyword>
<evidence type="ECO:0000256" key="11">
    <source>
        <dbReference type="ARBA" id="ARBA00022968"/>
    </source>
</evidence>
<dbReference type="InterPro" id="IPR014782">
    <property type="entry name" value="Peptidase_M1_dom"/>
</dbReference>
<evidence type="ECO:0000256" key="5">
    <source>
        <dbReference type="ARBA" id="ARBA00022622"/>
    </source>
</evidence>
<evidence type="ECO:0000256" key="3">
    <source>
        <dbReference type="ARBA" id="ARBA00010136"/>
    </source>
</evidence>
<dbReference type="Gene3D" id="2.60.40.1910">
    <property type="match status" value="1"/>
</dbReference>
<dbReference type="Pfam" id="PF17900">
    <property type="entry name" value="Peptidase_M1_N"/>
    <property type="match status" value="1"/>
</dbReference>
<dbReference type="GO" id="GO:0005886">
    <property type="term" value="C:plasma membrane"/>
    <property type="evidence" value="ECO:0007669"/>
    <property type="project" value="UniProtKB-SubCell"/>
</dbReference>
<dbReference type="InterPro" id="IPR042097">
    <property type="entry name" value="Aminopeptidase_N-like_N_sf"/>
</dbReference>
<dbReference type="Pfam" id="PF11838">
    <property type="entry name" value="ERAP1_C"/>
    <property type="match status" value="1"/>
</dbReference>
<evidence type="ECO:0000256" key="20">
    <source>
        <dbReference type="RuleBase" id="RU364040"/>
    </source>
</evidence>
<dbReference type="Gene3D" id="1.25.50.20">
    <property type="match status" value="1"/>
</dbReference>
<dbReference type="InterPro" id="IPR034016">
    <property type="entry name" value="M1_APN-typ"/>
</dbReference>
<comment type="cofactor">
    <cofactor evidence="18 20">
        <name>Zn(2+)</name>
        <dbReference type="ChEBI" id="CHEBI:29105"/>
    </cofactor>
    <text evidence="18 20">Binds 1 zinc ion per subunit.</text>
</comment>
<keyword evidence="11" id="KW-0735">Signal-anchor</keyword>
<keyword evidence="6 20" id="KW-0645">Protease</keyword>
<dbReference type="VEuPathDB" id="VectorBase:AAEL012774"/>
<evidence type="ECO:0000259" key="23">
    <source>
        <dbReference type="Pfam" id="PF17900"/>
    </source>
</evidence>